<dbReference type="InterPro" id="IPR050712">
    <property type="entry name" value="NAD(P)H-dep_reductase"/>
</dbReference>
<keyword evidence="3" id="KW-1185">Reference proteome</keyword>
<dbReference type="Proteomes" id="UP000608154">
    <property type="component" value="Unassembled WGS sequence"/>
</dbReference>
<comment type="caution">
    <text evidence="2">The sequence shown here is derived from an EMBL/GenBank/DDBJ whole genome shotgun (WGS) entry which is preliminary data.</text>
</comment>
<reference evidence="2" key="2">
    <citation type="submission" date="2020-09" db="EMBL/GenBank/DDBJ databases">
        <authorList>
            <person name="Sun Q."/>
            <person name="Zhou Y."/>
        </authorList>
    </citation>
    <scope>NUCLEOTIDE SEQUENCE</scope>
    <source>
        <strain evidence="2">CGMCC 1.15095</strain>
    </source>
</reference>
<name>A0A916TPT4_9SPHN</name>
<gene>
    <name evidence="2" type="ORF">GCM10011494_03620</name>
</gene>
<dbReference type="Gene3D" id="3.40.50.360">
    <property type="match status" value="1"/>
</dbReference>
<dbReference type="SUPFAM" id="SSF52218">
    <property type="entry name" value="Flavoproteins"/>
    <property type="match status" value="1"/>
</dbReference>
<dbReference type="InterPro" id="IPR029039">
    <property type="entry name" value="Flavoprotein-like_sf"/>
</dbReference>
<evidence type="ECO:0000259" key="1">
    <source>
        <dbReference type="Pfam" id="PF03358"/>
    </source>
</evidence>
<sequence>MSFKIAVLVGSLRAESYNRRLARALIRLPVAQDHEFTFADIAALPLYNQDEDDDQPQAAKALKALVSGSDGVLFVTPEYNRSIPGVLKNAIDHGSRPYGKSCWTGKPAGIIGVSPGFSGTAMAQQHLRNVLAGLDVPTVGLPEAFMRWKDTLITPDGEIGDEAVEFLTRWMKAFLEFVEDHKAPS</sequence>
<dbReference type="Pfam" id="PF03358">
    <property type="entry name" value="FMN_red"/>
    <property type="match status" value="1"/>
</dbReference>
<dbReference type="GO" id="GO:0005829">
    <property type="term" value="C:cytosol"/>
    <property type="evidence" value="ECO:0007669"/>
    <property type="project" value="TreeGrafter"/>
</dbReference>
<evidence type="ECO:0000313" key="2">
    <source>
        <dbReference type="EMBL" id="GGB88611.1"/>
    </source>
</evidence>
<reference evidence="2" key="1">
    <citation type="journal article" date="2014" name="Int. J. Syst. Evol. Microbiol.">
        <title>Complete genome sequence of Corynebacterium casei LMG S-19264T (=DSM 44701T), isolated from a smear-ripened cheese.</title>
        <authorList>
            <consortium name="US DOE Joint Genome Institute (JGI-PGF)"/>
            <person name="Walter F."/>
            <person name="Albersmeier A."/>
            <person name="Kalinowski J."/>
            <person name="Ruckert C."/>
        </authorList>
    </citation>
    <scope>NUCLEOTIDE SEQUENCE</scope>
    <source>
        <strain evidence="2">CGMCC 1.15095</strain>
    </source>
</reference>
<accession>A0A916TPT4</accession>
<proteinExistence type="predicted"/>
<evidence type="ECO:0000313" key="3">
    <source>
        <dbReference type="Proteomes" id="UP000608154"/>
    </source>
</evidence>
<feature type="domain" description="NADPH-dependent FMN reductase-like" evidence="1">
    <location>
        <begin position="4"/>
        <end position="141"/>
    </location>
</feature>
<dbReference type="GO" id="GO:0016491">
    <property type="term" value="F:oxidoreductase activity"/>
    <property type="evidence" value="ECO:0007669"/>
    <property type="project" value="InterPro"/>
</dbReference>
<organism evidence="2 3">
    <name type="scientific">Novosphingobium endophyticum</name>
    <dbReference type="NCBI Taxonomy" id="1955250"/>
    <lineage>
        <taxon>Bacteria</taxon>
        <taxon>Pseudomonadati</taxon>
        <taxon>Pseudomonadota</taxon>
        <taxon>Alphaproteobacteria</taxon>
        <taxon>Sphingomonadales</taxon>
        <taxon>Sphingomonadaceae</taxon>
        <taxon>Novosphingobium</taxon>
    </lineage>
</organism>
<dbReference type="GO" id="GO:0010181">
    <property type="term" value="F:FMN binding"/>
    <property type="evidence" value="ECO:0007669"/>
    <property type="project" value="TreeGrafter"/>
</dbReference>
<protein>
    <submittedName>
        <fullName evidence="2">FMN reductase</fullName>
    </submittedName>
</protein>
<dbReference type="InterPro" id="IPR005025">
    <property type="entry name" value="FMN_Rdtase-like_dom"/>
</dbReference>
<dbReference type="RefSeq" id="WP_188767723.1">
    <property type="nucleotide sequence ID" value="NZ_BMHK01000002.1"/>
</dbReference>
<dbReference type="AlphaFoldDB" id="A0A916TPT4"/>
<dbReference type="PANTHER" id="PTHR30543">
    <property type="entry name" value="CHROMATE REDUCTASE"/>
    <property type="match status" value="1"/>
</dbReference>
<dbReference type="EMBL" id="BMHK01000002">
    <property type="protein sequence ID" value="GGB88611.1"/>
    <property type="molecule type" value="Genomic_DNA"/>
</dbReference>
<dbReference type="PANTHER" id="PTHR30543:SF21">
    <property type="entry name" value="NAD(P)H-DEPENDENT FMN REDUCTASE LOT6"/>
    <property type="match status" value="1"/>
</dbReference>